<sequence length="254" mass="27383">MTRLTVVRACKATWQDALSLAKPTIAQICVETGTPGLAIGMFGPCGKVLDGYHGYRDIGKKILPDADTVFNLGSMCKGFTALVLAVGCLVADGKVHWDDCIDRFIQDLRGTPNGKFTIRDLLSHRSGLCRSDGLLFGSDNRLLLTKSQGIDVFAQLDAARPPRQDFLYNNFGYHAVGGNNIGCSSTVYLFPELQSGIVVLGNALAHSDATDWTAQVLTEAYLCGIIDPPFCQYVASAALKWTSAMESVQAVLDK</sequence>
<reference evidence="3" key="2">
    <citation type="submission" date="2023-05" db="EMBL/GenBank/DDBJ databases">
        <authorList>
            <consortium name="Lawrence Berkeley National Laboratory"/>
            <person name="Steindorff A."/>
            <person name="Hensen N."/>
            <person name="Bonometti L."/>
            <person name="Westerberg I."/>
            <person name="Brannstrom I.O."/>
            <person name="Guillou S."/>
            <person name="Cros-Aarteil S."/>
            <person name="Calhoun S."/>
            <person name="Haridas S."/>
            <person name="Kuo A."/>
            <person name="Mondo S."/>
            <person name="Pangilinan J."/>
            <person name="Riley R."/>
            <person name="Labutti K."/>
            <person name="Andreopoulos B."/>
            <person name="Lipzen A."/>
            <person name="Chen C."/>
            <person name="Yanf M."/>
            <person name="Daum C."/>
            <person name="Ng V."/>
            <person name="Clum A."/>
            <person name="Ohm R."/>
            <person name="Martin F."/>
            <person name="Silar P."/>
            <person name="Natvig D."/>
            <person name="Lalanne C."/>
            <person name="Gautier V."/>
            <person name="Ament-Velasquez S.L."/>
            <person name="Kruys A."/>
            <person name="Hutchinson M.I."/>
            <person name="Powell A.J."/>
            <person name="Barry K."/>
            <person name="Miller A.N."/>
            <person name="Grigoriev I.V."/>
            <person name="Debuchy R."/>
            <person name="Gladieux P."/>
            <person name="Thoren M.H."/>
            <person name="Johannesson H."/>
        </authorList>
    </citation>
    <scope>NUCLEOTIDE SEQUENCE</scope>
    <source>
        <strain evidence="3">PSN293</strain>
    </source>
</reference>
<evidence type="ECO:0000256" key="1">
    <source>
        <dbReference type="ARBA" id="ARBA00038215"/>
    </source>
</evidence>
<dbReference type="EMBL" id="MU858266">
    <property type="protein sequence ID" value="KAK4207937.1"/>
    <property type="molecule type" value="Genomic_DNA"/>
</dbReference>
<organism evidence="3 4">
    <name type="scientific">Rhypophila decipiens</name>
    <dbReference type="NCBI Taxonomy" id="261697"/>
    <lineage>
        <taxon>Eukaryota</taxon>
        <taxon>Fungi</taxon>
        <taxon>Dikarya</taxon>
        <taxon>Ascomycota</taxon>
        <taxon>Pezizomycotina</taxon>
        <taxon>Sordariomycetes</taxon>
        <taxon>Sordariomycetidae</taxon>
        <taxon>Sordariales</taxon>
        <taxon>Naviculisporaceae</taxon>
        <taxon>Rhypophila</taxon>
    </lineage>
</organism>
<dbReference type="InterPro" id="IPR001466">
    <property type="entry name" value="Beta-lactam-related"/>
</dbReference>
<comment type="similarity">
    <text evidence="1">Belongs to the peptidase S12 family.</text>
</comment>
<dbReference type="PANTHER" id="PTHR46825">
    <property type="entry name" value="D-ALANYL-D-ALANINE-CARBOXYPEPTIDASE/ENDOPEPTIDASE AMPH"/>
    <property type="match status" value="1"/>
</dbReference>
<dbReference type="SUPFAM" id="SSF56601">
    <property type="entry name" value="beta-lactamase/transpeptidase-like"/>
    <property type="match status" value="1"/>
</dbReference>
<dbReference type="Gene3D" id="3.40.710.10">
    <property type="entry name" value="DD-peptidase/beta-lactamase superfamily"/>
    <property type="match status" value="1"/>
</dbReference>
<comment type="caution">
    <text evidence="3">The sequence shown here is derived from an EMBL/GenBank/DDBJ whole genome shotgun (WGS) entry which is preliminary data.</text>
</comment>
<evidence type="ECO:0000313" key="4">
    <source>
        <dbReference type="Proteomes" id="UP001301769"/>
    </source>
</evidence>
<keyword evidence="4" id="KW-1185">Reference proteome</keyword>
<accession>A0AAN7B2V9</accession>
<dbReference type="Pfam" id="PF00144">
    <property type="entry name" value="Beta-lactamase"/>
    <property type="match status" value="1"/>
</dbReference>
<proteinExistence type="inferred from homology"/>
<dbReference type="PANTHER" id="PTHR46825:SF14">
    <property type="entry name" value="BETA-LACTAMASE-RELATED DOMAIN-CONTAINING PROTEIN"/>
    <property type="match status" value="1"/>
</dbReference>
<name>A0AAN7B2V9_9PEZI</name>
<evidence type="ECO:0000313" key="3">
    <source>
        <dbReference type="EMBL" id="KAK4207937.1"/>
    </source>
</evidence>
<feature type="domain" description="Beta-lactamase-related" evidence="2">
    <location>
        <begin position="31"/>
        <end position="176"/>
    </location>
</feature>
<evidence type="ECO:0000259" key="2">
    <source>
        <dbReference type="Pfam" id="PF00144"/>
    </source>
</evidence>
<dbReference type="InterPro" id="IPR050491">
    <property type="entry name" value="AmpC-like"/>
</dbReference>
<dbReference type="InterPro" id="IPR012338">
    <property type="entry name" value="Beta-lactam/transpept-like"/>
</dbReference>
<dbReference type="AlphaFoldDB" id="A0AAN7B2V9"/>
<gene>
    <name evidence="3" type="ORF">QBC37DRAFT_379583</name>
</gene>
<reference evidence="3" key="1">
    <citation type="journal article" date="2023" name="Mol. Phylogenet. Evol.">
        <title>Genome-scale phylogeny and comparative genomics of the fungal order Sordariales.</title>
        <authorList>
            <person name="Hensen N."/>
            <person name="Bonometti L."/>
            <person name="Westerberg I."/>
            <person name="Brannstrom I.O."/>
            <person name="Guillou S."/>
            <person name="Cros-Aarteil S."/>
            <person name="Calhoun S."/>
            <person name="Haridas S."/>
            <person name="Kuo A."/>
            <person name="Mondo S."/>
            <person name="Pangilinan J."/>
            <person name="Riley R."/>
            <person name="LaButti K."/>
            <person name="Andreopoulos B."/>
            <person name="Lipzen A."/>
            <person name="Chen C."/>
            <person name="Yan M."/>
            <person name="Daum C."/>
            <person name="Ng V."/>
            <person name="Clum A."/>
            <person name="Steindorff A."/>
            <person name="Ohm R.A."/>
            <person name="Martin F."/>
            <person name="Silar P."/>
            <person name="Natvig D.O."/>
            <person name="Lalanne C."/>
            <person name="Gautier V."/>
            <person name="Ament-Velasquez S.L."/>
            <person name="Kruys A."/>
            <person name="Hutchinson M.I."/>
            <person name="Powell A.J."/>
            <person name="Barry K."/>
            <person name="Miller A.N."/>
            <person name="Grigoriev I.V."/>
            <person name="Debuchy R."/>
            <person name="Gladieux P."/>
            <person name="Hiltunen Thoren M."/>
            <person name="Johannesson H."/>
        </authorList>
    </citation>
    <scope>NUCLEOTIDE SEQUENCE</scope>
    <source>
        <strain evidence="3">PSN293</strain>
    </source>
</reference>
<protein>
    <submittedName>
        <fullName evidence="3">Beta-lactamase/transpeptidase-like protein</fullName>
    </submittedName>
</protein>
<dbReference type="Proteomes" id="UP001301769">
    <property type="component" value="Unassembled WGS sequence"/>
</dbReference>